<evidence type="ECO:0000256" key="1">
    <source>
        <dbReference type="ARBA" id="ARBA00009387"/>
    </source>
</evidence>
<dbReference type="EMBL" id="VYQE01000001">
    <property type="protein sequence ID" value="KAA9009950.1"/>
    <property type="molecule type" value="Genomic_DNA"/>
</dbReference>
<organism evidence="4 5">
    <name type="scientific">Histidinibacterium aquaticum</name>
    <dbReference type="NCBI Taxonomy" id="2613962"/>
    <lineage>
        <taxon>Bacteria</taxon>
        <taxon>Pseudomonadati</taxon>
        <taxon>Pseudomonadota</taxon>
        <taxon>Alphaproteobacteria</taxon>
        <taxon>Rhodobacterales</taxon>
        <taxon>Paracoccaceae</taxon>
        <taxon>Histidinibacterium</taxon>
    </lineage>
</organism>
<dbReference type="SUPFAM" id="SSF53955">
    <property type="entry name" value="Lysozyme-like"/>
    <property type="match status" value="1"/>
</dbReference>
<comment type="caution">
    <text evidence="4">The sequence shown here is derived from an EMBL/GenBank/DDBJ whole genome shotgun (WGS) entry which is preliminary data.</text>
</comment>
<dbReference type="AlphaFoldDB" id="A0A5J5GP60"/>
<dbReference type="InterPro" id="IPR023346">
    <property type="entry name" value="Lysozyme-like_dom_sf"/>
</dbReference>
<accession>A0A5J5GP60</accession>
<evidence type="ECO:0000313" key="4">
    <source>
        <dbReference type="EMBL" id="KAA9009950.1"/>
    </source>
</evidence>
<dbReference type="Gene3D" id="1.10.530.10">
    <property type="match status" value="1"/>
</dbReference>
<dbReference type="InterPro" id="IPR008258">
    <property type="entry name" value="Transglycosylase_SLT_dom_1"/>
</dbReference>
<keyword evidence="5" id="KW-1185">Reference proteome</keyword>
<protein>
    <submittedName>
        <fullName evidence="4">Lytic transglycosylase domain-containing protein</fullName>
    </submittedName>
</protein>
<evidence type="ECO:0000256" key="2">
    <source>
        <dbReference type="SAM" id="SignalP"/>
    </source>
</evidence>
<comment type="similarity">
    <text evidence="1">Belongs to the virb1 family.</text>
</comment>
<gene>
    <name evidence="4" type="ORF">F3S47_01410</name>
</gene>
<sequence length="253" mass="27297">MRRILAALALVTSAGPAVGWNLFQTAPSAVPQQAAPAGDAALCLREILAAQERYGIPDNMLLAIGLQEAGTGHTGQLTVWPWAVNAAGEGRLFESRSHALDWVALKRREGVDSIDLGCMQINMRWHPDAFDSVAEGFDPAVNVDYAARFLVRLHRQTGDWLTAAGSYHSFTPEKREIYLASLEQNVAVANARSASFHAMADRAPRQVAEAGLTPRAGIAWSSQLSGGRTSLYSSRELQPILPAFQRAHEGAPS</sequence>
<dbReference type="RefSeq" id="WP_150443435.1">
    <property type="nucleotide sequence ID" value="NZ_VYQE01000001.1"/>
</dbReference>
<feature type="signal peptide" evidence="2">
    <location>
        <begin position="1"/>
        <end position="19"/>
    </location>
</feature>
<reference evidence="4 5" key="1">
    <citation type="submission" date="2019-09" db="EMBL/GenBank/DDBJ databases">
        <authorList>
            <person name="Park J.-S."/>
            <person name="Choi H.-J."/>
        </authorList>
    </citation>
    <scope>NUCLEOTIDE SEQUENCE [LARGE SCALE GENOMIC DNA]</scope>
    <source>
        <strain evidence="4 5">176SS1-4</strain>
    </source>
</reference>
<name>A0A5J5GP60_9RHOB</name>
<dbReference type="Proteomes" id="UP000326554">
    <property type="component" value="Unassembled WGS sequence"/>
</dbReference>
<feature type="domain" description="Transglycosylase SLT" evidence="3">
    <location>
        <begin position="48"/>
        <end position="169"/>
    </location>
</feature>
<evidence type="ECO:0000313" key="5">
    <source>
        <dbReference type="Proteomes" id="UP000326554"/>
    </source>
</evidence>
<feature type="chain" id="PRO_5023908782" evidence="2">
    <location>
        <begin position="20"/>
        <end position="253"/>
    </location>
</feature>
<evidence type="ECO:0000259" key="3">
    <source>
        <dbReference type="Pfam" id="PF01464"/>
    </source>
</evidence>
<dbReference type="Pfam" id="PF01464">
    <property type="entry name" value="SLT"/>
    <property type="match status" value="1"/>
</dbReference>
<proteinExistence type="inferred from homology"/>
<keyword evidence="2" id="KW-0732">Signal</keyword>